<dbReference type="AlphaFoldDB" id="A0A6J8DKM9"/>
<dbReference type="Proteomes" id="UP000507470">
    <property type="component" value="Unassembled WGS sequence"/>
</dbReference>
<evidence type="ECO:0000313" key="3">
    <source>
        <dbReference type="Proteomes" id="UP000507470"/>
    </source>
</evidence>
<protein>
    <recommendedName>
        <fullName evidence="1">Farnesoic acid O-methyl transferase domain-containing protein</fullName>
    </recommendedName>
</protein>
<dbReference type="Pfam" id="PF12248">
    <property type="entry name" value="Methyltransf_FA"/>
    <property type="match status" value="1"/>
</dbReference>
<reference evidence="2 3" key="1">
    <citation type="submission" date="2020-06" db="EMBL/GenBank/DDBJ databases">
        <authorList>
            <person name="Li R."/>
            <person name="Bekaert M."/>
        </authorList>
    </citation>
    <scope>NUCLEOTIDE SEQUENCE [LARGE SCALE GENOMIC DNA]</scope>
    <source>
        <strain evidence="3">wild</strain>
    </source>
</reference>
<evidence type="ECO:0000259" key="1">
    <source>
        <dbReference type="Pfam" id="PF12248"/>
    </source>
</evidence>
<gene>
    <name evidence="2" type="ORF">MCOR_41863</name>
</gene>
<organism evidence="2 3">
    <name type="scientific">Mytilus coruscus</name>
    <name type="common">Sea mussel</name>
    <dbReference type="NCBI Taxonomy" id="42192"/>
    <lineage>
        <taxon>Eukaryota</taxon>
        <taxon>Metazoa</taxon>
        <taxon>Spiralia</taxon>
        <taxon>Lophotrochozoa</taxon>
        <taxon>Mollusca</taxon>
        <taxon>Bivalvia</taxon>
        <taxon>Autobranchia</taxon>
        <taxon>Pteriomorphia</taxon>
        <taxon>Mytilida</taxon>
        <taxon>Mytiloidea</taxon>
        <taxon>Mytilidae</taxon>
        <taxon>Mytilinae</taxon>
        <taxon>Mytilus</taxon>
    </lineage>
</organism>
<dbReference type="OrthoDB" id="6146653at2759"/>
<accession>A0A6J8DKM9</accession>
<feature type="domain" description="Farnesoic acid O-methyl transferase" evidence="1">
    <location>
        <begin position="3"/>
        <end position="109"/>
    </location>
</feature>
<dbReference type="EMBL" id="CACVKT020007541">
    <property type="protein sequence ID" value="CAC5408475.1"/>
    <property type="molecule type" value="Genomic_DNA"/>
</dbReference>
<proteinExistence type="predicted"/>
<keyword evidence="3" id="KW-1185">Reference proteome</keyword>
<dbReference type="InterPro" id="IPR022041">
    <property type="entry name" value="Methyltransf_FA"/>
</dbReference>
<name>A0A6J8DKM9_MYTCO</name>
<sequence length="203" mass="22957">MRSSQPLYKIVIGAFSNTKTYLLRRNDDSLDPSSSIKIFPDHPNIGTKNLLSCSDYKAFWISWIDGYIKIGSGSTLNENIFADWQDPVPIEVKSIGICTFWGATGEWKLYVEDLFTGHFSGCSVDDNKADTIILQSMDVSRFSCGSICSIMDICFGFNFKATGKRCELLSINNLTNDIAKEKKEGWRFYSKCFKNYDQCLGCF</sequence>
<evidence type="ECO:0000313" key="2">
    <source>
        <dbReference type="EMBL" id="CAC5408475.1"/>
    </source>
</evidence>